<evidence type="ECO:0000313" key="2">
    <source>
        <dbReference type="Proteomes" id="UP000661858"/>
    </source>
</evidence>
<accession>A0A937ERG6</accession>
<dbReference type="AlphaFoldDB" id="A0A937ERG6"/>
<dbReference type="Pfam" id="PF19817">
    <property type="entry name" value="DUF6300"/>
    <property type="match status" value="1"/>
</dbReference>
<proteinExistence type="predicted"/>
<sequence>MHRVVRSERLPQCSRCHGKLITSAVMPKDDEEGRPIHLELCEACDPDKPAAGALIRFFAEGGGQDLSRAKEGAQLLWDWTREGMAAHGWFWEETASGQT</sequence>
<dbReference type="InterPro" id="IPR046267">
    <property type="entry name" value="DUF6300"/>
</dbReference>
<protein>
    <submittedName>
        <fullName evidence="1">Uncharacterized protein</fullName>
    </submittedName>
</protein>
<name>A0A937ERG6_9ACTN</name>
<dbReference type="RefSeq" id="WP_201843396.1">
    <property type="nucleotide sequence ID" value="NZ_JAERRK010000025.1"/>
</dbReference>
<gene>
    <name evidence="1" type="ORF">JK359_33640</name>
</gene>
<organism evidence="1 2">
    <name type="scientific">Streptomyces actinomycinicus</name>
    <dbReference type="NCBI Taxonomy" id="1695166"/>
    <lineage>
        <taxon>Bacteria</taxon>
        <taxon>Bacillati</taxon>
        <taxon>Actinomycetota</taxon>
        <taxon>Actinomycetes</taxon>
        <taxon>Kitasatosporales</taxon>
        <taxon>Streptomycetaceae</taxon>
        <taxon>Streptomyces</taxon>
    </lineage>
</organism>
<comment type="caution">
    <text evidence="1">The sequence shown here is derived from an EMBL/GenBank/DDBJ whole genome shotgun (WGS) entry which is preliminary data.</text>
</comment>
<dbReference type="EMBL" id="JAERRK010000025">
    <property type="protein sequence ID" value="MBL1086851.1"/>
    <property type="molecule type" value="Genomic_DNA"/>
</dbReference>
<dbReference type="Proteomes" id="UP000661858">
    <property type="component" value="Unassembled WGS sequence"/>
</dbReference>
<keyword evidence="2" id="KW-1185">Reference proteome</keyword>
<evidence type="ECO:0000313" key="1">
    <source>
        <dbReference type="EMBL" id="MBL1086851.1"/>
    </source>
</evidence>
<reference evidence="1" key="1">
    <citation type="submission" date="2021-01" db="EMBL/GenBank/DDBJ databases">
        <title>WGS of actinomycetes isolated from Thailand.</title>
        <authorList>
            <person name="Thawai C."/>
        </authorList>
    </citation>
    <scope>NUCLEOTIDE SEQUENCE</scope>
    <source>
        <strain evidence="1">RCU-197</strain>
    </source>
</reference>